<keyword evidence="3" id="KW-0813">Transport</keyword>
<keyword evidence="7" id="KW-0472">Membrane</keyword>
<proteinExistence type="inferred from homology"/>
<evidence type="ECO:0000256" key="6">
    <source>
        <dbReference type="ARBA" id="ARBA00022840"/>
    </source>
</evidence>
<organism evidence="9 10">
    <name type="scientific">Arthrobacter cavernae</name>
    <dbReference type="NCBI Taxonomy" id="2817681"/>
    <lineage>
        <taxon>Bacteria</taxon>
        <taxon>Bacillati</taxon>
        <taxon>Actinomycetota</taxon>
        <taxon>Actinomycetes</taxon>
        <taxon>Micrococcales</taxon>
        <taxon>Micrococcaceae</taxon>
        <taxon>Arthrobacter</taxon>
    </lineage>
</organism>
<evidence type="ECO:0000256" key="2">
    <source>
        <dbReference type="ARBA" id="ARBA00005417"/>
    </source>
</evidence>
<keyword evidence="5" id="KW-0547">Nucleotide-binding</keyword>
<dbReference type="Proteomes" id="UP000664164">
    <property type="component" value="Unassembled WGS sequence"/>
</dbReference>
<feature type="domain" description="ABC transporter" evidence="8">
    <location>
        <begin position="340"/>
        <end position="587"/>
    </location>
</feature>
<dbReference type="InterPro" id="IPR017871">
    <property type="entry name" value="ABC_transporter-like_CS"/>
</dbReference>
<dbReference type="GO" id="GO:0005524">
    <property type="term" value="F:ATP binding"/>
    <property type="evidence" value="ECO:0007669"/>
    <property type="project" value="UniProtKB-KW"/>
</dbReference>
<dbReference type="InterPro" id="IPR050388">
    <property type="entry name" value="ABC_Ni/Peptide_Import"/>
</dbReference>
<dbReference type="AlphaFoldDB" id="A0A939HG98"/>
<sequence>MTDNTSPDPAATPLETASDKTMPGALVLEVRDLSVDFGVDKKWIPAAIGLNYEVRAGEVLAIVGESGSGKSASSMALLGLLPGNSRVRGSVKLSGRELLGAKAGNIREVRGKEVAVIFQEPMTALNPVYTVGAQIVETLRLHNEISPDQAKERALRMLDLVELPDPEKAFKSYPHQLSGGQRQRAMIAQSLSCDPKLLIADEPTTALDVTVQAEILDLMRHLRNKLDSAIVLITHDMGVVADLADRIAVMRKGVIVESGTAQQIFSNPQHEYTQSLLAAVPHLGQGADHAEVDVTAALAAATNTELESVDHDELLRRERENQEALKAAEEAAKPKGNPVLELIEVAIEYPKQGRVPAFRAVEGANLVIYPGQVVGLVGESGSGKTTIGRAAVGLLPVAAGTMRVVGQDISAAKRNGKQLHQVRRDIGMVFQDPSSSLNPRLPIGESIGEPMYLAGVAKGTELQKRIERLLDQVELPRDYRNRYPHELSGGQKQRVGIARALSLQPKLMVADEPTSALDVSVQAKVLELFQNLQRELGFACLFVTHDLAVVDVLADRICVMQRGRIVEQGTRDQILRNPQEPYTQRLLAAVPLPDPEKQRERRELRAQLMAAGIE</sequence>
<dbReference type="CDD" id="cd03257">
    <property type="entry name" value="ABC_NikE_OppD_transporters"/>
    <property type="match status" value="2"/>
</dbReference>
<name>A0A939HG98_9MICC</name>
<feature type="domain" description="ABC transporter" evidence="8">
    <location>
        <begin position="28"/>
        <end position="277"/>
    </location>
</feature>
<dbReference type="EMBL" id="JAFNLL010000007">
    <property type="protein sequence ID" value="MBO1267341.1"/>
    <property type="molecule type" value="Genomic_DNA"/>
</dbReference>
<dbReference type="RefSeq" id="WP_207615134.1">
    <property type="nucleotide sequence ID" value="NZ_JAFNLL010000007.1"/>
</dbReference>
<keyword evidence="6 9" id="KW-0067">ATP-binding</keyword>
<accession>A0A939HG98</accession>
<keyword evidence="10" id="KW-1185">Reference proteome</keyword>
<dbReference type="GO" id="GO:0016887">
    <property type="term" value="F:ATP hydrolysis activity"/>
    <property type="evidence" value="ECO:0007669"/>
    <property type="project" value="InterPro"/>
</dbReference>
<dbReference type="PROSITE" id="PS00211">
    <property type="entry name" value="ABC_TRANSPORTER_1"/>
    <property type="match status" value="2"/>
</dbReference>
<comment type="similarity">
    <text evidence="2">Belongs to the ABC transporter superfamily.</text>
</comment>
<dbReference type="InterPro" id="IPR003593">
    <property type="entry name" value="AAA+_ATPase"/>
</dbReference>
<comment type="subcellular location">
    <subcellularLocation>
        <location evidence="1">Cell membrane</location>
        <topology evidence="1">Peripheral membrane protein</topology>
    </subcellularLocation>
</comment>
<dbReference type="PANTHER" id="PTHR43297:SF2">
    <property type="entry name" value="DIPEPTIDE TRANSPORT ATP-BINDING PROTEIN DPPD"/>
    <property type="match status" value="1"/>
</dbReference>
<evidence type="ECO:0000256" key="1">
    <source>
        <dbReference type="ARBA" id="ARBA00004202"/>
    </source>
</evidence>
<dbReference type="NCBIfam" id="NF008453">
    <property type="entry name" value="PRK11308.1"/>
    <property type="match status" value="2"/>
</dbReference>
<dbReference type="PANTHER" id="PTHR43297">
    <property type="entry name" value="OLIGOPEPTIDE TRANSPORT ATP-BINDING PROTEIN APPD"/>
    <property type="match status" value="1"/>
</dbReference>
<dbReference type="InterPro" id="IPR013563">
    <property type="entry name" value="Oligopep_ABC_C"/>
</dbReference>
<dbReference type="PROSITE" id="PS50893">
    <property type="entry name" value="ABC_TRANSPORTER_2"/>
    <property type="match status" value="2"/>
</dbReference>
<evidence type="ECO:0000256" key="4">
    <source>
        <dbReference type="ARBA" id="ARBA00022475"/>
    </source>
</evidence>
<evidence type="ECO:0000313" key="10">
    <source>
        <dbReference type="Proteomes" id="UP000664164"/>
    </source>
</evidence>
<dbReference type="SUPFAM" id="SSF52540">
    <property type="entry name" value="P-loop containing nucleoside triphosphate hydrolases"/>
    <property type="match status" value="2"/>
</dbReference>
<protein>
    <submittedName>
        <fullName evidence="9">ABC transporter ATP-binding protein</fullName>
    </submittedName>
</protein>
<dbReference type="Gene3D" id="3.40.50.300">
    <property type="entry name" value="P-loop containing nucleotide triphosphate hydrolases"/>
    <property type="match status" value="2"/>
</dbReference>
<gene>
    <name evidence="9" type="ORF">J1902_04985</name>
</gene>
<reference evidence="9" key="1">
    <citation type="submission" date="2021-03" db="EMBL/GenBank/DDBJ databases">
        <title>A new species, PO-11, isolated from a karst cave deposit.</title>
        <authorList>
            <person name="Zhaoxiaoyong W."/>
        </authorList>
    </citation>
    <scope>NUCLEOTIDE SEQUENCE</scope>
    <source>
        <strain evidence="9">PO-11</strain>
    </source>
</reference>
<dbReference type="Pfam" id="PF00005">
    <property type="entry name" value="ABC_tran"/>
    <property type="match status" value="2"/>
</dbReference>
<dbReference type="GO" id="GO:0005886">
    <property type="term" value="C:plasma membrane"/>
    <property type="evidence" value="ECO:0007669"/>
    <property type="project" value="UniProtKB-SubCell"/>
</dbReference>
<evidence type="ECO:0000259" key="8">
    <source>
        <dbReference type="PROSITE" id="PS50893"/>
    </source>
</evidence>
<dbReference type="InterPro" id="IPR027417">
    <property type="entry name" value="P-loop_NTPase"/>
</dbReference>
<evidence type="ECO:0000256" key="3">
    <source>
        <dbReference type="ARBA" id="ARBA00022448"/>
    </source>
</evidence>
<dbReference type="SMART" id="SM00382">
    <property type="entry name" value="AAA"/>
    <property type="match status" value="2"/>
</dbReference>
<dbReference type="Pfam" id="PF08352">
    <property type="entry name" value="oligo_HPY"/>
    <property type="match status" value="2"/>
</dbReference>
<comment type="caution">
    <text evidence="9">The sequence shown here is derived from an EMBL/GenBank/DDBJ whole genome shotgun (WGS) entry which is preliminary data.</text>
</comment>
<evidence type="ECO:0000313" key="9">
    <source>
        <dbReference type="EMBL" id="MBO1267341.1"/>
    </source>
</evidence>
<evidence type="ECO:0000256" key="5">
    <source>
        <dbReference type="ARBA" id="ARBA00022741"/>
    </source>
</evidence>
<dbReference type="GO" id="GO:0015833">
    <property type="term" value="P:peptide transport"/>
    <property type="evidence" value="ECO:0007669"/>
    <property type="project" value="InterPro"/>
</dbReference>
<keyword evidence="4" id="KW-1003">Cell membrane</keyword>
<dbReference type="InterPro" id="IPR003439">
    <property type="entry name" value="ABC_transporter-like_ATP-bd"/>
</dbReference>
<dbReference type="FunFam" id="3.40.50.300:FF:000016">
    <property type="entry name" value="Oligopeptide ABC transporter ATP-binding component"/>
    <property type="match status" value="1"/>
</dbReference>
<dbReference type="NCBIfam" id="NF007739">
    <property type="entry name" value="PRK10419.1"/>
    <property type="match status" value="2"/>
</dbReference>
<evidence type="ECO:0000256" key="7">
    <source>
        <dbReference type="ARBA" id="ARBA00023136"/>
    </source>
</evidence>